<comment type="caution">
    <text evidence="2">The sequence shown here is derived from an EMBL/GenBank/DDBJ whole genome shotgun (WGS) entry which is preliminary data.</text>
</comment>
<dbReference type="EMBL" id="JBBWWR010000007">
    <property type="protein sequence ID" value="KAK8963439.1"/>
    <property type="molecule type" value="Genomic_DNA"/>
</dbReference>
<gene>
    <name evidence="2" type="ORF">KSP40_PGU021960</name>
</gene>
<keyword evidence="3" id="KW-1185">Reference proteome</keyword>
<name>A0ABR2MIN7_9ASPA</name>
<accession>A0ABR2MIN7</accession>
<feature type="region of interest" description="Disordered" evidence="1">
    <location>
        <begin position="1"/>
        <end position="29"/>
    </location>
</feature>
<sequence length="112" mass="12479">MNSKKVPKRKWSIESLESPQPEHYPHGKGTGIIECEREDVAGCRAGEGGVTNGSDEGRKEFMLWVLHNGIGDTPAYEALGNFDFQQEIRSRMSSSPFCSRLKIVHITLSSLE</sequence>
<evidence type="ECO:0000256" key="1">
    <source>
        <dbReference type="SAM" id="MobiDB-lite"/>
    </source>
</evidence>
<protein>
    <recommendedName>
        <fullName evidence="4">LAGLIDADG homing endonuclease</fullName>
    </recommendedName>
</protein>
<dbReference type="Proteomes" id="UP001412067">
    <property type="component" value="Unassembled WGS sequence"/>
</dbReference>
<organism evidence="2 3">
    <name type="scientific">Platanthera guangdongensis</name>
    <dbReference type="NCBI Taxonomy" id="2320717"/>
    <lineage>
        <taxon>Eukaryota</taxon>
        <taxon>Viridiplantae</taxon>
        <taxon>Streptophyta</taxon>
        <taxon>Embryophyta</taxon>
        <taxon>Tracheophyta</taxon>
        <taxon>Spermatophyta</taxon>
        <taxon>Magnoliopsida</taxon>
        <taxon>Liliopsida</taxon>
        <taxon>Asparagales</taxon>
        <taxon>Orchidaceae</taxon>
        <taxon>Orchidoideae</taxon>
        <taxon>Orchideae</taxon>
        <taxon>Orchidinae</taxon>
        <taxon>Platanthera</taxon>
    </lineage>
</organism>
<evidence type="ECO:0000313" key="2">
    <source>
        <dbReference type="EMBL" id="KAK8963439.1"/>
    </source>
</evidence>
<evidence type="ECO:0008006" key="4">
    <source>
        <dbReference type="Google" id="ProtNLM"/>
    </source>
</evidence>
<evidence type="ECO:0000313" key="3">
    <source>
        <dbReference type="Proteomes" id="UP001412067"/>
    </source>
</evidence>
<proteinExistence type="predicted"/>
<feature type="compositionally biased region" description="Basic residues" evidence="1">
    <location>
        <begin position="1"/>
        <end position="10"/>
    </location>
</feature>
<reference evidence="2 3" key="1">
    <citation type="journal article" date="2022" name="Nat. Plants">
        <title>Genomes of leafy and leafless Platanthera orchids illuminate the evolution of mycoheterotrophy.</title>
        <authorList>
            <person name="Li M.H."/>
            <person name="Liu K.W."/>
            <person name="Li Z."/>
            <person name="Lu H.C."/>
            <person name="Ye Q.L."/>
            <person name="Zhang D."/>
            <person name="Wang J.Y."/>
            <person name="Li Y.F."/>
            <person name="Zhong Z.M."/>
            <person name="Liu X."/>
            <person name="Yu X."/>
            <person name="Liu D.K."/>
            <person name="Tu X.D."/>
            <person name="Liu B."/>
            <person name="Hao Y."/>
            <person name="Liao X.Y."/>
            <person name="Jiang Y.T."/>
            <person name="Sun W.H."/>
            <person name="Chen J."/>
            <person name="Chen Y.Q."/>
            <person name="Ai Y."/>
            <person name="Zhai J.W."/>
            <person name="Wu S.S."/>
            <person name="Zhou Z."/>
            <person name="Hsiao Y.Y."/>
            <person name="Wu W.L."/>
            <person name="Chen Y.Y."/>
            <person name="Lin Y.F."/>
            <person name="Hsu J.L."/>
            <person name="Li C.Y."/>
            <person name="Wang Z.W."/>
            <person name="Zhao X."/>
            <person name="Zhong W.Y."/>
            <person name="Ma X.K."/>
            <person name="Ma L."/>
            <person name="Huang J."/>
            <person name="Chen G.Z."/>
            <person name="Huang M.Z."/>
            <person name="Huang L."/>
            <person name="Peng D.H."/>
            <person name="Luo Y.B."/>
            <person name="Zou S.Q."/>
            <person name="Chen S.P."/>
            <person name="Lan S."/>
            <person name="Tsai W.C."/>
            <person name="Van de Peer Y."/>
            <person name="Liu Z.J."/>
        </authorList>
    </citation>
    <scope>NUCLEOTIDE SEQUENCE [LARGE SCALE GENOMIC DNA]</scope>
    <source>
        <strain evidence="2">Lor288</strain>
    </source>
</reference>